<dbReference type="InterPro" id="IPR012340">
    <property type="entry name" value="NA-bd_OB-fold"/>
</dbReference>
<comment type="function">
    <text evidence="1">One of the primary rRNA binding proteins, it binds specifically to the 5'-end of 16S ribosomal RNA.</text>
</comment>
<dbReference type="AlphaFoldDB" id="A0A4D6WPM6"/>
<keyword evidence="10" id="KW-0934">Plastid</keyword>
<proteinExistence type="inferred from homology"/>
<name>A0A4D6WPM6_9FLOR</name>
<evidence type="ECO:0000256" key="8">
    <source>
        <dbReference type="ARBA" id="ARBA00035251"/>
    </source>
</evidence>
<reference evidence="10" key="2">
    <citation type="submission" date="2019-04" db="EMBL/GenBank/DDBJ databases">
        <authorList>
            <person name="Pasella M."/>
        </authorList>
    </citation>
    <scope>NUCLEOTIDE SEQUENCE</scope>
    <source>
        <strain evidence="10">PD2206</strain>
    </source>
</reference>
<evidence type="ECO:0000256" key="6">
    <source>
        <dbReference type="ARBA" id="ARBA00022980"/>
    </source>
</evidence>
<evidence type="ECO:0000256" key="1">
    <source>
        <dbReference type="ARBA" id="ARBA00002932"/>
    </source>
</evidence>
<gene>
    <name evidence="10" type="primary">rps17</name>
</gene>
<sequence>MPIKETLGIVINNKMNKTITVAVKKQVSHKKYGKIFIKTNKYYAHDENNECKIGDKVIIQATRPLSKIKRWKLINKIIKK</sequence>
<evidence type="ECO:0000256" key="4">
    <source>
        <dbReference type="ARBA" id="ARBA00022730"/>
    </source>
</evidence>
<keyword evidence="4" id="KW-0699">rRNA-binding</keyword>
<dbReference type="CDD" id="cd00364">
    <property type="entry name" value="Ribosomal_uS17"/>
    <property type="match status" value="1"/>
</dbReference>
<dbReference type="GO" id="GO:0006412">
    <property type="term" value="P:translation"/>
    <property type="evidence" value="ECO:0007669"/>
    <property type="project" value="InterPro"/>
</dbReference>
<evidence type="ECO:0000256" key="3">
    <source>
        <dbReference type="ARBA" id="ARBA00011458"/>
    </source>
</evidence>
<keyword evidence="5" id="KW-0694">RNA-binding</keyword>
<geneLocation type="plastid" evidence="10"/>
<dbReference type="EMBL" id="MK814610">
    <property type="protein sequence ID" value="QCI04488.1"/>
    <property type="molecule type" value="Genomic_DNA"/>
</dbReference>
<evidence type="ECO:0000256" key="5">
    <source>
        <dbReference type="ARBA" id="ARBA00022884"/>
    </source>
</evidence>
<dbReference type="PANTHER" id="PTHR10744">
    <property type="entry name" value="40S RIBOSOMAL PROTEIN S11 FAMILY MEMBER"/>
    <property type="match status" value="1"/>
</dbReference>
<organism evidence="10">
    <name type="scientific">Antithamnion hubbsii</name>
    <dbReference type="NCBI Taxonomy" id="1005974"/>
    <lineage>
        <taxon>Eukaryota</taxon>
        <taxon>Rhodophyta</taxon>
        <taxon>Florideophyceae</taxon>
        <taxon>Rhodymeniophycidae</taxon>
        <taxon>Ceramiales</taxon>
        <taxon>Ceramiaceae</taxon>
        <taxon>Antithamnion</taxon>
    </lineage>
</organism>
<dbReference type="InterPro" id="IPR000266">
    <property type="entry name" value="Ribosomal_uS17"/>
</dbReference>
<evidence type="ECO:0000313" key="10">
    <source>
        <dbReference type="EMBL" id="QCI04488.1"/>
    </source>
</evidence>
<dbReference type="NCBIfam" id="NF004123">
    <property type="entry name" value="PRK05610.1"/>
    <property type="match status" value="1"/>
</dbReference>
<dbReference type="InterPro" id="IPR019984">
    <property type="entry name" value="Ribosomal_uS17_bact/chlr"/>
</dbReference>
<accession>A0A4D6WPM6</accession>
<evidence type="ECO:0000256" key="2">
    <source>
        <dbReference type="ARBA" id="ARBA00010254"/>
    </source>
</evidence>
<comment type="similarity">
    <text evidence="2">Belongs to the universal ribosomal protein uS17 family.</text>
</comment>
<dbReference type="PRINTS" id="PR00973">
    <property type="entry name" value="RIBOSOMALS17"/>
</dbReference>
<dbReference type="HAMAP" id="MF_01345_B">
    <property type="entry name" value="Ribosomal_uS17_B"/>
    <property type="match status" value="1"/>
</dbReference>
<dbReference type="GO" id="GO:0022627">
    <property type="term" value="C:cytosolic small ribosomal subunit"/>
    <property type="evidence" value="ECO:0007669"/>
    <property type="project" value="TreeGrafter"/>
</dbReference>
<dbReference type="NCBIfam" id="TIGR03635">
    <property type="entry name" value="uS17_bact"/>
    <property type="match status" value="1"/>
</dbReference>
<dbReference type="PANTHER" id="PTHR10744:SF1">
    <property type="entry name" value="SMALL RIBOSOMAL SUBUNIT PROTEIN US17M"/>
    <property type="match status" value="1"/>
</dbReference>
<dbReference type="GO" id="GO:0003735">
    <property type="term" value="F:structural constituent of ribosome"/>
    <property type="evidence" value="ECO:0007669"/>
    <property type="project" value="InterPro"/>
</dbReference>
<evidence type="ECO:0000256" key="9">
    <source>
        <dbReference type="ARBA" id="ARBA00035308"/>
    </source>
</evidence>
<dbReference type="SUPFAM" id="SSF50249">
    <property type="entry name" value="Nucleic acid-binding proteins"/>
    <property type="match status" value="1"/>
</dbReference>
<comment type="subunit">
    <text evidence="3">Part of the 30S ribosomal subunit.</text>
</comment>
<dbReference type="Pfam" id="PF00366">
    <property type="entry name" value="Ribosomal_S17"/>
    <property type="match status" value="1"/>
</dbReference>
<reference evidence="10" key="1">
    <citation type="journal article" date="2019" name="Mol. Phylogenet. Evol.">
        <title>Morphological evolution and classification of the red algal order Ceramiales inferred using plastid phylogenomics.</title>
        <authorList>
            <person name="Diaz-Tapia P."/>
            <person name="Pasella M.M."/>
            <person name="Verbruggen H."/>
            <person name="Maggs C.A."/>
        </authorList>
    </citation>
    <scope>NUCLEOTIDE SEQUENCE</scope>
    <source>
        <strain evidence="10">PD2206</strain>
    </source>
</reference>
<evidence type="ECO:0000256" key="7">
    <source>
        <dbReference type="ARBA" id="ARBA00023274"/>
    </source>
</evidence>
<dbReference type="GO" id="GO:0019843">
    <property type="term" value="F:rRNA binding"/>
    <property type="evidence" value="ECO:0007669"/>
    <property type="project" value="UniProtKB-KW"/>
</dbReference>
<keyword evidence="6 10" id="KW-0689">Ribosomal protein</keyword>
<dbReference type="Gene3D" id="2.40.50.140">
    <property type="entry name" value="Nucleic acid-binding proteins"/>
    <property type="match status" value="1"/>
</dbReference>
<protein>
    <recommendedName>
        <fullName evidence="8">Small ribosomal subunit protein uS17c</fullName>
    </recommendedName>
    <alternativeName>
        <fullName evidence="9">30S ribosomal protein S17, chloroplastic</fullName>
    </alternativeName>
</protein>
<keyword evidence="7" id="KW-0687">Ribonucleoprotein</keyword>